<gene>
    <name evidence="1" type="ORF">BD410DRAFT_809274</name>
</gene>
<dbReference type="AlphaFoldDB" id="A0A4Y7PJJ3"/>
<accession>A0A4Y7PJJ3</accession>
<reference evidence="1 2" key="1">
    <citation type="submission" date="2018-06" db="EMBL/GenBank/DDBJ databases">
        <title>A transcriptomic atlas of mushroom development highlights an independent origin of complex multicellularity.</title>
        <authorList>
            <consortium name="DOE Joint Genome Institute"/>
            <person name="Krizsan K."/>
            <person name="Almasi E."/>
            <person name="Merenyi Z."/>
            <person name="Sahu N."/>
            <person name="Viragh M."/>
            <person name="Koszo T."/>
            <person name="Mondo S."/>
            <person name="Kiss B."/>
            <person name="Balint B."/>
            <person name="Kues U."/>
            <person name="Barry K."/>
            <person name="Hegedus J.C."/>
            <person name="Henrissat B."/>
            <person name="Johnson J."/>
            <person name="Lipzen A."/>
            <person name="Ohm R."/>
            <person name="Nagy I."/>
            <person name="Pangilinan J."/>
            <person name="Yan J."/>
            <person name="Xiong Y."/>
            <person name="Grigoriev I.V."/>
            <person name="Hibbett D.S."/>
            <person name="Nagy L.G."/>
        </authorList>
    </citation>
    <scope>NUCLEOTIDE SEQUENCE [LARGE SCALE GENOMIC DNA]</scope>
    <source>
        <strain evidence="1 2">SZMC22713</strain>
    </source>
</reference>
<evidence type="ECO:0000313" key="1">
    <source>
        <dbReference type="EMBL" id="TDL15012.1"/>
    </source>
</evidence>
<keyword evidence="2" id="KW-1185">Reference proteome</keyword>
<sequence length="199" mass="22060">MYHGAQRIRVPSTQYSRTTFAPCIVTGYTPAVCEGIMSVLFGSGRRHFSDGDAEDVDEGQEDEVREAVMRKERDLREVTDCVSPAWARSLSSRSTERSIFTTFSSHHPQASTCVIFGFIEMIVNITLTEGNTSPTKGATGPAVHGHLTVLLNPFIHLILIFRRYGTTGLAVLGPCRLTFATTWGVYMFASNGHEQRRDI</sequence>
<proteinExistence type="predicted"/>
<name>A0A4Y7PJJ3_9AGAM</name>
<dbReference type="Proteomes" id="UP000294933">
    <property type="component" value="Unassembled WGS sequence"/>
</dbReference>
<dbReference type="EMBL" id="ML170295">
    <property type="protein sequence ID" value="TDL15012.1"/>
    <property type="molecule type" value="Genomic_DNA"/>
</dbReference>
<evidence type="ECO:0000313" key="2">
    <source>
        <dbReference type="Proteomes" id="UP000294933"/>
    </source>
</evidence>
<protein>
    <submittedName>
        <fullName evidence="1">Uncharacterized protein</fullName>
    </submittedName>
</protein>
<organism evidence="1 2">
    <name type="scientific">Rickenella mellea</name>
    <dbReference type="NCBI Taxonomy" id="50990"/>
    <lineage>
        <taxon>Eukaryota</taxon>
        <taxon>Fungi</taxon>
        <taxon>Dikarya</taxon>
        <taxon>Basidiomycota</taxon>
        <taxon>Agaricomycotina</taxon>
        <taxon>Agaricomycetes</taxon>
        <taxon>Hymenochaetales</taxon>
        <taxon>Rickenellaceae</taxon>
        <taxon>Rickenella</taxon>
    </lineage>
</organism>
<dbReference type="VEuPathDB" id="FungiDB:BD410DRAFT_809274"/>